<keyword evidence="3" id="KW-1185">Reference proteome</keyword>
<reference evidence="2 3" key="1">
    <citation type="submission" date="2014-01" db="EMBL/GenBank/DDBJ databases">
        <authorList>
            <person name="Dobos K."/>
            <person name="Lenaerts A."/>
            <person name="Ordway D."/>
            <person name="DeGroote M.A."/>
            <person name="Parker T."/>
            <person name="Sizemore C."/>
            <person name="Tallon L.J."/>
            <person name="Sadzewicz L.K."/>
            <person name="Sengamalay N."/>
            <person name="Fraser C.M."/>
            <person name="Hine E."/>
            <person name="Shefchek K.A."/>
            <person name="Das S.P."/>
            <person name="Tettelin H."/>
        </authorList>
    </citation>
    <scope>NUCLEOTIDE SEQUENCE [LARGE SCALE GENOMIC DNA]</scope>
    <source>
        <strain evidence="2 3">Harvey</strain>
    </source>
</reference>
<organism evidence="2 3">
    <name type="scientific">Mycobacterium ulcerans str. Harvey</name>
    <dbReference type="NCBI Taxonomy" id="1299332"/>
    <lineage>
        <taxon>Bacteria</taxon>
        <taxon>Bacillati</taxon>
        <taxon>Actinomycetota</taxon>
        <taxon>Actinomycetes</taxon>
        <taxon>Mycobacteriales</taxon>
        <taxon>Mycobacteriaceae</taxon>
        <taxon>Mycobacterium</taxon>
        <taxon>Mycobacterium ulcerans group</taxon>
    </lineage>
</organism>
<feature type="region of interest" description="Disordered" evidence="1">
    <location>
        <begin position="1"/>
        <end position="66"/>
    </location>
</feature>
<name>A0ABP3AD47_MYCUL</name>
<protein>
    <submittedName>
        <fullName evidence="2">Uncharacterized protein</fullName>
    </submittedName>
</protein>
<dbReference type="EMBL" id="JAOL01000162">
    <property type="protein sequence ID" value="EUA87476.1"/>
    <property type="molecule type" value="Genomic_DNA"/>
</dbReference>
<accession>A0ABP3AD47</accession>
<evidence type="ECO:0000256" key="1">
    <source>
        <dbReference type="SAM" id="MobiDB-lite"/>
    </source>
</evidence>
<comment type="caution">
    <text evidence="2">The sequence shown here is derived from an EMBL/GenBank/DDBJ whole genome shotgun (WGS) entry which is preliminary data.</text>
</comment>
<evidence type="ECO:0000313" key="2">
    <source>
        <dbReference type="EMBL" id="EUA87476.1"/>
    </source>
</evidence>
<proteinExistence type="predicted"/>
<gene>
    <name evidence="2" type="ORF">I551_6134</name>
</gene>
<evidence type="ECO:0000313" key="3">
    <source>
        <dbReference type="Proteomes" id="UP000020681"/>
    </source>
</evidence>
<dbReference type="Proteomes" id="UP000020681">
    <property type="component" value="Unassembled WGS sequence"/>
</dbReference>
<sequence length="66" mass="7707">MSVSTLEPRRRRHQAPEGIWGRTGWASTFPGRRRERGDAGSNRHDDSRVDRNRLRSLIFGRQPGHR</sequence>
<feature type="compositionally biased region" description="Basic and acidic residues" evidence="1">
    <location>
        <begin position="35"/>
        <end position="53"/>
    </location>
</feature>